<keyword evidence="1" id="KW-0175">Coiled coil</keyword>
<evidence type="ECO:0000256" key="2">
    <source>
        <dbReference type="SAM" id="MobiDB-lite"/>
    </source>
</evidence>
<feature type="coiled-coil region" evidence="1">
    <location>
        <begin position="51"/>
        <end position="82"/>
    </location>
</feature>
<reference evidence="3 4" key="1">
    <citation type="submission" date="2024-05" db="EMBL/GenBank/DDBJ databases">
        <title>Genome sequencing and assembly of Indian major carp, Cirrhinus mrigala (Hamilton, 1822).</title>
        <authorList>
            <person name="Mohindra V."/>
            <person name="Chowdhury L.M."/>
            <person name="Lal K."/>
            <person name="Jena J.K."/>
        </authorList>
    </citation>
    <scope>NUCLEOTIDE SEQUENCE [LARGE SCALE GENOMIC DNA]</scope>
    <source>
        <strain evidence="3">CM1030</strain>
        <tissue evidence="3">Blood</tissue>
    </source>
</reference>
<accession>A0ABD0MRM0</accession>
<evidence type="ECO:0000313" key="4">
    <source>
        <dbReference type="Proteomes" id="UP001529510"/>
    </source>
</evidence>
<comment type="caution">
    <text evidence="3">The sequence shown here is derived from an EMBL/GenBank/DDBJ whole genome shotgun (WGS) entry which is preliminary data.</text>
</comment>
<dbReference type="Proteomes" id="UP001529510">
    <property type="component" value="Unassembled WGS sequence"/>
</dbReference>
<feature type="coiled-coil region" evidence="1">
    <location>
        <begin position="115"/>
        <end position="142"/>
    </location>
</feature>
<protein>
    <submittedName>
        <fullName evidence="3">Uncharacterized protein</fullName>
    </submittedName>
</protein>
<proteinExistence type="predicted"/>
<feature type="region of interest" description="Disordered" evidence="2">
    <location>
        <begin position="1"/>
        <end position="36"/>
    </location>
</feature>
<evidence type="ECO:0000313" key="3">
    <source>
        <dbReference type="EMBL" id="KAL0152693.1"/>
    </source>
</evidence>
<feature type="compositionally biased region" description="Basic and acidic residues" evidence="2">
    <location>
        <begin position="17"/>
        <end position="32"/>
    </location>
</feature>
<dbReference type="AlphaFoldDB" id="A0ABD0MRM0"/>
<sequence length="146" mass="17306">MKLSSYKKATPTFQRNTKAESSERKMDEHDSESVSLSALRTELHRHREAVIKDVKSQMENLHLEMQKNREEMKEHLRALQEEIFLELSALHKAQAEFVNEYTEMKKSLSDTTDRVAVLEQSHEHMAKEHKKMQEKCMDLENHSRRL</sequence>
<dbReference type="EMBL" id="JAMKFB020000189">
    <property type="protein sequence ID" value="KAL0152693.1"/>
    <property type="molecule type" value="Genomic_DNA"/>
</dbReference>
<name>A0ABD0MRM0_CIRMR</name>
<keyword evidence="4" id="KW-1185">Reference proteome</keyword>
<evidence type="ECO:0000256" key="1">
    <source>
        <dbReference type="SAM" id="Coils"/>
    </source>
</evidence>
<organism evidence="3 4">
    <name type="scientific">Cirrhinus mrigala</name>
    <name type="common">Mrigala</name>
    <dbReference type="NCBI Taxonomy" id="683832"/>
    <lineage>
        <taxon>Eukaryota</taxon>
        <taxon>Metazoa</taxon>
        <taxon>Chordata</taxon>
        <taxon>Craniata</taxon>
        <taxon>Vertebrata</taxon>
        <taxon>Euteleostomi</taxon>
        <taxon>Actinopterygii</taxon>
        <taxon>Neopterygii</taxon>
        <taxon>Teleostei</taxon>
        <taxon>Ostariophysi</taxon>
        <taxon>Cypriniformes</taxon>
        <taxon>Cyprinidae</taxon>
        <taxon>Labeoninae</taxon>
        <taxon>Labeonini</taxon>
        <taxon>Cirrhinus</taxon>
    </lineage>
</organism>
<gene>
    <name evidence="3" type="ORF">M9458_052416</name>
</gene>